<evidence type="ECO:0000313" key="2">
    <source>
        <dbReference type="EMBL" id="VEL25851.1"/>
    </source>
</evidence>
<gene>
    <name evidence="2" type="ORF">PXEA_LOCUS19291</name>
</gene>
<feature type="non-terminal residue" evidence="2">
    <location>
        <position position="1"/>
    </location>
</feature>
<accession>A0A448X223</accession>
<dbReference type="EMBL" id="CAAALY010076628">
    <property type="protein sequence ID" value="VEL25851.1"/>
    <property type="molecule type" value="Genomic_DNA"/>
</dbReference>
<dbReference type="Proteomes" id="UP000784294">
    <property type="component" value="Unassembled WGS sequence"/>
</dbReference>
<protein>
    <submittedName>
        <fullName evidence="2">Uncharacterized protein</fullName>
    </submittedName>
</protein>
<organism evidence="2 3">
    <name type="scientific">Protopolystoma xenopodis</name>
    <dbReference type="NCBI Taxonomy" id="117903"/>
    <lineage>
        <taxon>Eukaryota</taxon>
        <taxon>Metazoa</taxon>
        <taxon>Spiralia</taxon>
        <taxon>Lophotrochozoa</taxon>
        <taxon>Platyhelminthes</taxon>
        <taxon>Monogenea</taxon>
        <taxon>Polyopisthocotylea</taxon>
        <taxon>Polystomatidea</taxon>
        <taxon>Polystomatidae</taxon>
        <taxon>Protopolystoma</taxon>
    </lineage>
</organism>
<evidence type="ECO:0000256" key="1">
    <source>
        <dbReference type="SAM" id="MobiDB-lite"/>
    </source>
</evidence>
<dbReference type="AlphaFoldDB" id="A0A448X223"/>
<keyword evidence="3" id="KW-1185">Reference proteome</keyword>
<comment type="caution">
    <text evidence="2">The sequence shown here is derived from an EMBL/GenBank/DDBJ whole genome shotgun (WGS) entry which is preliminary data.</text>
</comment>
<sequence length="175" mass="19438">ARPPVNCCHVPCILKPRTVGTDSSPPRPHHQLRRGSNPRLTDSSRRQRDARSPTSLDVNSLCRLSPTHGHFSIQTKHDLPQIHWTAELTLPNQHSKASTSIGAMSASMPLLASTLLGHWQASPQIVSRPRSPNYLFFSPDRSNPVLKMSHFGVDEGVRTRKVIGFNPRSCSDSLR</sequence>
<proteinExistence type="predicted"/>
<feature type="region of interest" description="Disordered" evidence="1">
    <location>
        <begin position="17"/>
        <end position="59"/>
    </location>
</feature>
<name>A0A448X223_9PLAT</name>
<evidence type="ECO:0000313" key="3">
    <source>
        <dbReference type="Proteomes" id="UP000784294"/>
    </source>
</evidence>
<reference evidence="2" key="1">
    <citation type="submission" date="2018-11" db="EMBL/GenBank/DDBJ databases">
        <authorList>
            <consortium name="Pathogen Informatics"/>
        </authorList>
    </citation>
    <scope>NUCLEOTIDE SEQUENCE</scope>
</reference>
<feature type="compositionally biased region" description="Basic and acidic residues" evidence="1">
    <location>
        <begin position="42"/>
        <end position="51"/>
    </location>
</feature>